<feature type="region of interest" description="Disordered" evidence="1">
    <location>
        <begin position="219"/>
        <end position="244"/>
    </location>
</feature>
<keyword evidence="3" id="KW-1185">Reference proteome</keyword>
<name>A0A8T3BKA3_DENNO</name>
<dbReference type="Proteomes" id="UP000829196">
    <property type="component" value="Unassembled WGS sequence"/>
</dbReference>
<feature type="compositionally biased region" description="Basic and acidic residues" evidence="1">
    <location>
        <begin position="225"/>
        <end position="236"/>
    </location>
</feature>
<evidence type="ECO:0000313" key="2">
    <source>
        <dbReference type="EMBL" id="KAI0512145.1"/>
    </source>
</evidence>
<comment type="caution">
    <text evidence="2">The sequence shown here is derived from an EMBL/GenBank/DDBJ whole genome shotgun (WGS) entry which is preliminary data.</text>
</comment>
<evidence type="ECO:0000313" key="3">
    <source>
        <dbReference type="Proteomes" id="UP000829196"/>
    </source>
</evidence>
<dbReference type="AlphaFoldDB" id="A0A8T3BKA3"/>
<sequence>MSAAVTAGKSPNTNRPAPRISFLSSAPLSPFGRSPVASARIELLGRRRRTLSDRRPPTGRLSLDQPLVSLAAVDLAPDLTPPATLGSVKSTLVESQHHWSCIQELINTKLISSGLMKRLRRLMMILYELETVGSPLARDHLQVRPIFLSHTWSEVVGGRQKGRVYGLGAQGYAIEGSSSTSAFHDLSGAEESVSERVAALTREIEEMRKVQNEMQAELQSYRVQRRQEEEQRRTSQDSEDTPED</sequence>
<dbReference type="SMR" id="A0A8T3BKA3"/>
<reference evidence="2" key="1">
    <citation type="journal article" date="2022" name="Front. Genet.">
        <title>Chromosome-Scale Assembly of the Dendrobium nobile Genome Provides Insights Into the Molecular Mechanism of the Biosynthesis of the Medicinal Active Ingredient of Dendrobium.</title>
        <authorList>
            <person name="Xu Q."/>
            <person name="Niu S.-C."/>
            <person name="Li K.-L."/>
            <person name="Zheng P.-J."/>
            <person name="Zhang X.-J."/>
            <person name="Jia Y."/>
            <person name="Liu Y."/>
            <person name="Niu Y.-X."/>
            <person name="Yu L.-H."/>
            <person name="Chen D.-F."/>
            <person name="Zhang G.-Q."/>
        </authorList>
    </citation>
    <scope>NUCLEOTIDE SEQUENCE</scope>
    <source>
        <tissue evidence="2">Leaf</tissue>
    </source>
</reference>
<accession>A0A8T3BKA3</accession>
<protein>
    <submittedName>
        <fullName evidence="2">Uncharacterized protein</fullName>
    </submittedName>
</protein>
<gene>
    <name evidence="2" type="ORF">KFK09_012781</name>
</gene>
<dbReference type="EMBL" id="JAGYWB010000009">
    <property type="protein sequence ID" value="KAI0512145.1"/>
    <property type="molecule type" value="Genomic_DNA"/>
</dbReference>
<organism evidence="2 3">
    <name type="scientific">Dendrobium nobile</name>
    <name type="common">Orchid</name>
    <dbReference type="NCBI Taxonomy" id="94219"/>
    <lineage>
        <taxon>Eukaryota</taxon>
        <taxon>Viridiplantae</taxon>
        <taxon>Streptophyta</taxon>
        <taxon>Embryophyta</taxon>
        <taxon>Tracheophyta</taxon>
        <taxon>Spermatophyta</taxon>
        <taxon>Magnoliopsida</taxon>
        <taxon>Liliopsida</taxon>
        <taxon>Asparagales</taxon>
        <taxon>Orchidaceae</taxon>
        <taxon>Epidendroideae</taxon>
        <taxon>Malaxideae</taxon>
        <taxon>Dendrobiinae</taxon>
        <taxon>Dendrobium</taxon>
    </lineage>
</organism>
<evidence type="ECO:0000256" key="1">
    <source>
        <dbReference type="SAM" id="MobiDB-lite"/>
    </source>
</evidence>
<proteinExistence type="predicted"/>